<dbReference type="Gene3D" id="1.25.40.20">
    <property type="entry name" value="Ankyrin repeat-containing domain"/>
    <property type="match status" value="1"/>
</dbReference>
<name>A0ABR2L5G9_9EUKA</name>
<organism evidence="1 2">
    <name type="scientific">Tritrichomonas musculus</name>
    <dbReference type="NCBI Taxonomy" id="1915356"/>
    <lineage>
        <taxon>Eukaryota</taxon>
        <taxon>Metamonada</taxon>
        <taxon>Parabasalia</taxon>
        <taxon>Tritrichomonadida</taxon>
        <taxon>Tritrichomonadidae</taxon>
        <taxon>Tritrichomonas</taxon>
    </lineage>
</organism>
<dbReference type="SUPFAM" id="SSF48403">
    <property type="entry name" value="Ankyrin repeat"/>
    <property type="match status" value="1"/>
</dbReference>
<comment type="caution">
    <text evidence="1">The sequence shown here is derived from an EMBL/GenBank/DDBJ whole genome shotgun (WGS) entry which is preliminary data.</text>
</comment>
<evidence type="ECO:0000313" key="2">
    <source>
        <dbReference type="Proteomes" id="UP001470230"/>
    </source>
</evidence>
<evidence type="ECO:0008006" key="3">
    <source>
        <dbReference type="Google" id="ProtNLM"/>
    </source>
</evidence>
<dbReference type="InterPro" id="IPR036770">
    <property type="entry name" value="Ankyrin_rpt-contain_sf"/>
</dbReference>
<dbReference type="Proteomes" id="UP001470230">
    <property type="component" value="Unassembled WGS sequence"/>
</dbReference>
<gene>
    <name evidence="1" type="ORF">M9Y10_015422</name>
</gene>
<dbReference type="EMBL" id="JAPFFF010000002">
    <property type="protein sequence ID" value="KAK8897470.1"/>
    <property type="molecule type" value="Genomic_DNA"/>
</dbReference>
<keyword evidence="2" id="KW-1185">Reference proteome</keyword>
<sequence length="226" mass="25541">MAGTPNQMPLIMKAIVKHDLEAFTNLYKGKEDLLLSYTINSSYYSIVSLICHLDSHKVFKNILIQILNVAISNNISIESPSGDDIYQEGVCHWICTYRDIDVAKLMLNTPNVLINRLDKTYKTGPTLLSEVRDRSLVVELIKLLIEKGFDINTQKNEDVPTLLESFISSISINYDAVEFLINQGARTDAKHSKRINTAGEHFTLIEVVNQGKNEKLKQIFQVGLNE</sequence>
<reference evidence="1 2" key="1">
    <citation type="submission" date="2024-04" db="EMBL/GenBank/DDBJ databases">
        <title>Tritrichomonas musculus Genome.</title>
        <authorList>
            <person name="Alves-Ferreira E."/>
            <person name="Grigg M."/>
            <person name="Lorenzi H."/>
            <person name="Galac M."/>
        </authorList>
    </citation>
    <scope>NUCLEOTIDE SEQUENCE [LARGE SCALE GENOMIC DNA]</scope>
    <source>
        <strain evidence="1 2">EAF2021</strain>
    </source>
</reference>
<evidence type="ECO:0000313" key="1">
    <source>
        <dbReference type="EMBL" id="KAK8897470.1"/>
    </source>
</evidence>
<proteinExistence type="predicted"/>
<protein>
    <recommendedName>
        <fullName evidence="3">Ankyrin repeat protein</fullName>
    </recommendedName>
</protein>
<accession>A0ABR2L5G9</accession>